<dbReference type="PANTHER" id="PTHR39966">
    <property type="entry name" value="BLL2471 PROTEIN-RELATED"/>
    <property type="match status" value="1"/>
</dbReference>
<reference evidence="3 4" key="1">
    <citation type="journal article" date="2015" name="Infect. Genet. Evol.">
        <title>Genomic sequences of six botulinum neurotoxin-producing strains representing three clostridial species illustrate the mobility and diversity of botulinum neurotoxin genes.</title>
        <authorList>
            <person name="Smith T.J."/>
            <person name="Hill K.K."/>
            <person name="Xie G."/>
            <person name="Foley B.T."/>
            <person name="Williamson C.H."/>
            <person name="Foster J.T."/>
            <person name="Johnson S.L."/>
            <person name="Chertkov O."/>
            <person name="Teshima H."/>
            <person name="Gibbons H.S."/>
            <person name="Johnsky L.A."/>
            <person name="Karavis M.A."/>
            <person name="Smith L.A."/>
        </authorList>
    </citation>
    <scope>NUCLEOTIDE SEQUENCE [LARGE SCALE GENOMIC DNA]</scope>
    <source>
        <strain evidence="3">Sullivan</strain>
    </source>
</reference>
<gene>
    <name evidence="3" type="ORF">U729_979</name>
</gene>
<dbReference type="HOGENOM" id="CLU_1105640_0_0_9"/>
<feature type="domain" description="Hemerythrin-like" evidence="1">
    <location>
        <begin position="85"/>
        <end position="222"/>
    </location>
</feature>
<feature type="domain" description="DUF438" evidence="2">
    <location>
        <begin position="9"/>
        <end position="74"/>
    </location>
</feature>
<evidence type="ECO:0000313" key="4">
    <source>
        <dbReference type="Proteomes" id="UP000030635"/>
    </source>
</evidence>
<dbReference type="STRING" id="1561.NPD11_2010"/>
<dbReference type="InterPro" id="IPR012312">
    <property type="entry name" value="Hemerythrin-like"/>
</dbReference>
<dbReference type="OrthoDB" id="9769774at2"/>
<protein>
    <recommendedName>
        <fullName evidence="5">Histidine kinase</fullName>
    </recommendedName>
</protein>
<accession>A0A0A7FW77</accession>
<dbReference type="GO" id="GO:0005886">
    <property type="term" value="C:plasma membrane"/>
    <property type="evidence" value="ECO:0007669"/>
    <property type="project" value="TreeGrafter"/>
</dbReference>
<proteinExistence type="predicted"/>
<dbReference type="Pfam" id="PF04282">
    <property type="entry name" value="DUF438"/>
    <property type="match status" value="1"/>
</dbReference>
<dbReference type="RefSeq" id="WP_039312158.1">
    <property type="nucleotide sequence ID" value="NZ_CP006905.1"/>
</dbReference>
<organism evidence="3 4">
    <name type="scientific">Clostridium baratii str. Sullivan</name>
    <dbReference type="NCBI Taxonomy" id="1415775"/>
    <lineage>
        <taxon>Bacteria</taxon>
        <taxon>Bacillati</taxon>
        <taxon>Bacillota</taxon>
        <taxon>Clostridia</taxon>
        <taxon>Eubacteriales</taxon>
        <taxon>Clostridiaceae</taxon>
        <taxon>Clostridium</taxon>
    </lineage>
</organism>
<dbReference type="Gene3D" id="1.20.120.520">
    <property type="entry name" value="nmb1532 protein domain like"/>
    <property type="match status" value="1"/>
</dbReference>
<dbReference type="eggNOG" id="COG2461">
    <property type="taxonomic scope" value="Bacteria"/>
</dbReference>
<dbReference type="Proteomes" id="UP000030635">
    <property type="component" value="Chromosome"/>
</dbReference>
<evidence type="ECO:0000313" key="3">
    <source>
        <dbReference type="EMBL" id="AIY83111.1"/>
    </source>
</evidence>
<sequence length="253" mass="29806">MEQKRIEELTSILRKLNTGNISEDLRKEALEVVKNIDPMELSIAEQNLIDEGMNPHDLRHLCDIHMEVLKDELEKIKSKLETGHVVNTLIVEHDKILEFLSMLEDLNNKVQALDEIKGNEEYINKLHFAIDNILDAEKHHQREEDVLFKELEGDGITGPTRIMRMEHDDLRGKKREIKELLNCINYMDFDDFKERLQDLTAYLVFNLRDHIFKENTILYPTAIDSINDDSRWDDMRRRCDEIGYCGFTPKDII</sequence>
<name>A0A0A7FW77_9CLOT</name>
<dbReference type="EMBL" id="CP006905">
    <property type="protein sequence ID" value="AIY83111.1"/>
    <property type="molecule type" value="Genomic_DNA"/>
</dbReference>
<dbReference type="Pfam" id="PF01814">
    <property type="entry name" value="Hemerythrin"/>
    <property type="match status" value="1"/>
</dbReference>
<dbReference type="PANTHER" id="PTHR39966:SF3">
    <property type="entry name" value="DUF438 DOMAIN-CONTAINING PROTEIN"/>
    <property type="match status" value="1"/>
</dbReference>
<dbReference type="KEGG" id="cbv:U729_979"/>
<evidence type="ECO:0008006" key="5">
    <source>
        <dbReference type="Google" id="ProtNLM"/>
    </source>
</evidence>
<evidence type="ECO:0000259" key="1">
    <source>
        <dbReference type="Pfam" id="PF01814"/>
    </source>
</evidence>
<dbReference type="AlphaFoldDB" id="A0A0A7FW77"/>
<keyword evidence="4" id="KW-1185">Reference proteome</keyword>
<dbReference type="InterPro" id="IPR007380">
    <property type="entry name" value="DUF438"/>
</dbReference>
<evidence type="ECO:0000259" key="2">
    <source>
        <dbReference type="Pfam" id="PF04282"/>
    </source>
</evidence>